<comment type="caution">
    <text evidence="1">The sequence shown here is derived from an EMBL/GenBank/DDBJ whole genome shotgun (WGS) entry which is preliminary data.</text>
</comment>
<gene>
    <name evidence="1" type="ORF">M8818_001505</name>
</gene>
<reference evidence="1" key="1">
    <citation type="submission" date="2024-02" db="EMBL/GenBank/DDBJ databases">
        <title>Metagenome Assembled Genome of Zalaria obscura JY119.</title>
        <authorList>
            <person name="Vighnesh L."/>
            <person name="Jagadeeshwari U."/>
            <person name="Venkata Ramana C."/>
            <person name="Sasikala C."/>
        </authorList>
    </citation>
    <scope>NUCLEOTIDE SEQUENCE</scope>
    <source>
        <strain evidence="1">JY119</strain>
    </source>
</reference>
<sequence length="162" mass="18076">MLVTRCGLPEVDCLRGERLQMMRREFSSTISIVPITSISLPTGLSRAWKGLEGLSTTRATKEGPQESALVSVYRATYDENHYTRRARLSARLGLPEYHRSYCLTGVAYYPLYSYACLRPMGNSPSTSSLRPSRLTPPALEDVERAPILFCSPWLSLSGPVML</sequence>
<evidence type="ECO:0000313" key="1">
    <source>
        <dbReference type="EMBL" id="KAK8217252.1"/>
    </source>
</evidence>
<keyword evidence="2" id="KW-1185">Reference proteome</keyword>
<evidence type="ECO:0000313" key="2">
    <source>
        <dbReference type="Proteomes" id="UP001320706"/>
    </source>
</evidence>
<proteinExistence type="predicted"/>
<protein>
    <submittedName>
        <fullName evidence="1">Uncharacterized protein</fullName>
    </submittedName>
</protein>
<dbReference type="Proteomes" id="UP001320706">
    <property type="component" value="Unassembled WGS sequence"/>
</dbReference>
<accession>A0ACC3SJX6</accession>
<dbReference type="EMBL" id="JAMKPW020000006">
    <property type="protein sequence ID" value="KAK8217252.1"/>
    <property type="molecule type" value="Genomic_DNA"/>
</dbReference>
<name>A0ACC3SJX6_9PEZI</name>
<organism evidence="1 2">
    <name type="scientific">Zalaria obscura</name>
    <dbReference type="NCBI Taxonomy" id="2024903"/>
    <lineage>
        <taxon>Eukaryota</taxon>
        <taxon>Fungi</taxon>
        <taxon>Dikarya</taxon>
        <taxon>Ascomycota</taxon>
        <taxon>Pezizomycotina</taxon>
        <taxon>Dothideomycetes</taxon>
        <taxon>Dothideomycetidae</taxon>
        <taxon>Dothideales</taxon>
        <taxon>Zalariaceae</taxon>
        <taxon>Zalaria</taxon>
    </lineage>
</organism>